<comment type="caution">
    <text evidence="2">The sequence shown here is derived from an EMBL/GenBank/DDBJ whole genome shotgun (WGS) entry which is preliminary data.</text>
</comment>
<feature type="region of interest" description="Disordered" evidence="1">
    <location>
        <begin position="1"/>
        <end position="32"/>
    </location>
</feature>
<organism evidence="2 3">
    <name type="scientific">Paenibacillus ihbetae</name>
    <dbReference type="NCBI Taxonomy" id="1870820"/>
    <lineage>
        <taxon>Bacteria</taxon>
        <taxon>Bacillati</taxon>
        <taxon>Bacillota</taxon>
        <taxon>Bacilli</taxon>
        <taxon>Bacillales</taxon>
        <taxon>Paenibacillaceae</taxon>
        <taxon>Paenibacillus</taxon>
    </lineage>
</organism>
<name>A0ABX3K042_9BACL</name>
<dbReference type="Proteomes" id="UP000189059">
    <property type="component" value="Unassembled WGS sequence"/>
</dbReference>
<evidence type="ECO:0000313" key="3">
    <source>
        <dbReference type="Proteomes" id="UP000189059"/>
    </source>
</evidence>
<evidence type="ECO:0000313" key="2">
    <source>
        <dbReference type="EMBL" id="OOC62802.1"/>
    </source>
</evidence>
<feature type="compositionally biased region" description="Basic and acidic residues" evidence="1">
    <location>
        <begin position="1"/>
        <end position="21"/>
    </location>
</feature>
<evidence type="ECO:0000256" key="1">
    <source>
        <dbReference type="SAM" id="MobiDB-lite"/>
    </source>
</evidence>
<protein>
    <submittedName>
        <fullName evidence="2">Uncharacterized protein</fullName>
    </submittedName>
</protein>
<reference evidence="2 3" key="1">
    <citation type="submission" date="2016-12" db="EMBL/GenBank/DDBJ databases">
        <title>Genome sequencing and description of Paenibacillus sp. nov. from high altitude lake in the Indian Trans- Himalayas.</title>
        <authorList>
            <person name="Kiran S."/>
            <person name="Swarnkar M.K."/>
            <person name="Rana A."/>
            <person name="Tewari R."/>
            <person name="Gulati A."/>
        </authorList>
    </citation>
    <scope>NUCLEOTIDE SEQUENCE [LARGE SCALE GENOMIC DNA]</scope>
    <source>
        <strain evidence="2 3">IHBB 9951</strain>
    </source>
</reference>
<gene>
    <name evidence="2" type="ORF">BBD40_13580</name>
</gene>
<dbReference type="EMBL" id="MRVI01000001">
    <property type="protein sequence ID" value="OOC62802.1"/>
    <property type="molecule type" value="Genomic_DNA"/>
</dbReference>
<proteinExistence type="predicted"/>
<accession>A0ABX3K042</accession>
<sequence length="67" mass="7357">MLNSRRTDRNAIRIRSADQAHRTAASAKLNPAAVEAQRNNRINGAGGIGLEKRSVPLYPRILTMEMG</sequence>
<keyword evidence="3" id="KW-1185">Reference proteome</keyword>